<keyword evidence="1" id="KW-0472">Membrane</keyword>
<reference evidence="2 3" key="1">
    <citation type="submission" date="2020-07" db="EMBL/GenBank/DDBJ databases">
        <title>Roseicoccus Jingziensis gen. nov., sp. nov., isolated from coastal seawater.</title>
        <authorList>
            <person name="Feng X."/>
        </authorList>
    </citation>
    <scope>NUCLEOTIDE SEQUENCE [LARGE SCALE GENOMIC DNA]</scope>
    <source>
        <strain evidence="2 3">N1E253</strain>
    </source>
</reference>
<name>A0A851GMV9_9BACT</name>
<keyword evidence="1" id="KW-1133">Transmembrane helix</keyword>
<proteinExistence type="predicted"/>
<keyword evidence="3" id="KW-1185">Reference proteome</keyword>
<dbReference type="AlphaFoldDB" id="A0A851GMV9"/>
<evidence type="ECO:0000256" key="1">
    <source>
        <dbReference type="SAM" id="Phobius"/>
    </source>
</evidence>
<accession>A0A851GMV9</accession>
<feature type="transmembrane region" description="Helical" evidence="1">
    <location>
        <begin position="67"/>
        <end position="85"/>
    </location>
</feature>
<dbReference type="EMBL" id="JACBAZ010000004">
    <property type="protein sequence ID" value="NWK56475.1"/>
    <property type="molecule type" value="Genomic_DNA"/>
</dbReference>
<keyword evidence="1" id="KW-0812">Transmembrane</keyword>
<evidence type="ECO:0000313" key="3">
    <source>
        <dbReference type="Proteomes" id="UP000557872"/>
    </source>
</evidence>
<gene>
    <name evidence="2" type="ORF">HW115_12705</name>
</gene>
<comment type="caution">
    <text evidence="2">The sequence shown here is derived from an EMBL/GenBank/DDBJ whole genome shotgun (WGS) entry which is preliminary data.</text>
</comment>
<organism evidence="2 3">
    <name type="scientific">Oceaniferula marina</name>
    <dbReference type="NCBI Taxonomy" id="2748318"/>
    <lineage>
        <taxon>Bacteria</taxon>
        <taxon>Pseudomonadati</taxon>
        <taxon>Verrucomicrobiota</taxon>
        <taxon>Verrucomicrobiia</taxon>
        <taxon>Verrucomicrobiales</taxon>
        <taxon>Verrucomicrobiaceae</taxon>
        <taxon>Oceaniferula</taxon>
    </lineage>
</organism>
<evidence type="ECO:0000313" key="2">
    <source>
        <dbReference type="EMBL" id="NWK56475.1"/>
    </source>
</evidence>
<protein>
    <submittedName>
        <fullName evidence="2">Uncharacterized protein</fullName>
    </submittedName>
</protein>
<dbReference type="Proteomes" id="UP000557872">
    <property type="component" value="Unassembled WGS sequence"/>
</dbReference>
<dbReference type="RefSeq" id="WP_178933248.1">
    <property type="nucleotide sequence ID" value="NZ_JACBAZ010000004.1"/>
</dbReference>
<sequence length="122" mass="13646">MHPDTQILRDQWIREAEVLLGMGKGHLGVINMLRASGMSTDMAKRTSFDIFDQAKIKLLKSQRLERCLAWLLITAGILAPVAMYIAKLDYYVFSIAPIGAGYMMLTKLPNPSRLPEALPTPE</sequence>